<keyword evidence="6 9" id="KW-0406">Ion transport</keyword>
<name>A0A7I8WD68_9ANNE</name>
<comment type="caution">
    <text evidence="10">The sequence shown here is derived from an EMBL/GenBank/DDBJ whole genome shotgun (WGS) entry which is preliminary data.</text>
</comment>
<feature type="transmembrane region" description="Helical" evidence="9">
    <location>
        <begin position="288"/>
        <end position="312"/>
    </location>
</feature>
<dbReference type="InterPro" id="IPR000990">
    <property type="entry name" value="Innexin"/>
</dbReference>
<dbReference type="PRINTS" id="PR01262">
    <property type="entry name" value="INNEXIN"/>
</dbReference>
<evidence type="ECO:0000256" key="7">
    <source>
        <dbReference type="ARBA" id="ARBA00023136"/>
    </source>
</evidence>
<reference evidence="10 11" key="1">
    <citation type="submission" date="2020-08" db="EMBL/GenBank/DDBJ databases">
        <authorList>
            <person name="Hejnol A."/>
        </authorList>
    </citation>
    <scope>NUCLEOTIDE SEQUENCE [LARGE SCALE GENOMIC DNA]</scope>
</reference>
<dbReference type="GO" id="GO:0005921">
    <property type="term" value="C:gap junction"/>
    <property type="evidence" value="ECO:0007669"/>
    <property type="project" value="UniProtKB-UniRule"/>
</dbReference>
<evidence type="ECO:0000256" key="8">
    <source>
        <dbReference type="ARBA" id="ARBA00023303"/>
    </source>
</evidence>
<feature type="transmembrane region" description="Helical" evidence="9">
    <location>
        <begin position="102"/>
        <end position="124"/>
    </location>
</feature>
<evidence type="ECO:0000313" key="10">
    <source>
        <dbReference type="EMBL" id="CAD5126052.1"/>
    </source>
</evidence>
<dbReference type="Pfam" id="PF00876">
    <property type="entry name" value="Innexin"/>
    <property type="match status" value="1"/>
</dbReference>
<comment type="function">
    <text evidence="9">Structural component of the gap junctions.</text>
</comment>
<proteinExistence type="inferred from homology"/>
<keyword evidence="2 9" id="KW-0813">Transport</keyword>
<protein>
    <recommendedName>
        <fullName evidence="9">Innexin</fullName>
    </recommendedName>
</protein>
<keyword evidence="11" id="KW-1185">Reference proteome</keyword>
<evidence type="ECO:0000313" key="11">
    <source>
        <dbReference type="Proteomes" id="UP000549394"/>
    </source>
</evidence>
<keyword evidence="4 9" id="KW-0812">Transmembrane</keyword>
<gene>
    <name evidence="9" type="primary">inx</name>
    <name evidence="10" type="ORF">DGYR_LOCUS13339</name>
</gene>
<evidence type="ECO:0000256" key="3">
    <source>
        <dbReference type="ARBA" id="ARBA00022475"/>
    </source>
</evidence>
<dbReference type="GO" id="GO:0005886">
    <property type="term" value="C:plasma membrane"/>
    <property type="evidence" value="ECO:0007669"/>
    <property type="project" value="UniProtKB-SubCell"/>
</dbReference>
<keyword evidence="7 9" id="KW-0472">Membrane</keyword>
<dbReference type="Proteomes" id="UP000549394">
    <property type="component" value="Unassembled WGS sequence"/>
</dbReference>
<dbReference type="AlphaFoldDB" id="A0A7I8WD68"/>
<dbReference type="PANTHER" id="PTHR11893">
    <property type="entry name" value="INNEXIN"/>
    <property type="match status" value="1"/>
</dbReference>
<feature type="transmembrane region" description="Helical" evidence="9">
    <location>
        <begin position="31"/>
        <end position="50"/>
    </location>
</feature>
<keyword evidence="8 9" id="KW-0407">Ion channel</keyword>
<evidence type="ECO:0000256" key="1">
    <source>
        <dbReference type="ARBA" id="ARBA00004651"/>
    </source>
</evidence>
<dbReference type="PANTHER" id="PTHR11893:SF36">
    <property type="entry name" value="INNEXIN-5"/>
    <property type="match status" value="1"/>
</dbReference>
<evidence type="ECO:0000256" key="4">
    <source>
        <dbReference type="ARBA" id="ARBA00022692"/>
    </source>
</evidence>
<comment type="subcellular location">
    <subcellularLocation>
        <location evidence="1 9">Cell membrane</location>
        <topology evidence="1 9">Multi-pass membrane protein</topology>
    </subcellularLocation>
</comment>
<dbReference type="OrthoDB" id="6268855at2759"/>
<evidence type="ECO:0000256" key="2">
    <source>
        <dbReference type="ARBA" id="ARBA00022448"/>
    </source>
</evidence>
<sequence>MDKIVKVVKGASKGDNVKRDDDWADRLSSRYTVAIIVAFAIIVSGQQYFIGKPLNCWEPKHFTGSHKKYMNSYCWVKNTYYLPFDDYIPREHENEKRRVLPYYQWIPFILLGQALFFYIPSFVWHGLNDRAGVDSDDILKTAHKIADMKEKKKREETLTFLSKQIHRFLTATSARKGENNSTLNKIKSAVCSRRFSGYLLMIFLFSKVLYAANVIIQLLVLNKILGTKYGAFGIDFLKGKEHADHWMSSASHTFPTVTMCDFFVRRLGNVHRYSVQCVLPINMYNEKIYVFLWFWFMMVAVITVLNFLTWLIRSILPSDKLRYIKNHLATARFQGELADEKIKYFVTKYLRSDGIFLIRLIGHNCNFITTNDITAALWKEHIQNLPPEEKSNGQDQLIKDTEDV</sequence>
<evidence type="ECO:0000256" key="5">
    <source>
        <dbReference type="ARBA" id="ARBA00022989"/>
    </source>
</evidence>
<evidence type="ECO:0000256" key="9">
    <source>
        <dbReference type="RuleBase" id="RU010713"/>
    </source>
</evidence>
<keyword evidence="3" id="KW-1003">Cell membrane</keyword>
<feature type="transmembrane region" description="Helical" evidence="9">
    <location>
        <begin position="195"/>
        <end position="220"/>
    </location>
</feature>
<keyword evidence="5 9" id="KW-1133">Transmembrane helix</keyword>
<organism evidence="10 11">
    <name type="scientific">Dimorphilus gyrociliatus</name>
    <dbReference type="NCBI Taxonomy" id="2664684"/>
    <lineage>
        <taxon>Eukaryota</taxon>
        <taxon>Metazoa</taxon>
        <taxon>Spiralia</taxon>
        <taxon>Lophotrochozoa</taxon>
        <taxon>Annelida</taxon>
        <taxon>Polychaeta</taxon>
        <taxon>Polychaeta incertae sedis</taxon>
        <taxon>Dinophilidae</taxon>
        <taxon>Dimorphilus</taxon>
    </lineage>
</organism>
<evidence type="ECO:0000256" key="6">
    <source>
        <dbReference type="ARBA" id="ARBA00023065"/>
    </source>
</evidence>
<dbReference type="GO" id="GO:0034220">
    <property type="term" value="P:monoatomic ion transmembrane transport"/>
    <property type="evidence" value="ECO:0007669"/>
    <property type="project" value="UniProtKB-KW"/>
</dbReference>
<accession>A0A7I8WD68</accession>
<dbReference type="PROSITE" id="PS51013">
    <property type="entry name" value="PANNEXIN"/>
    <property type="match status" value="1"/>
</dbReference>
<comment type="similarity">
    <text evidence="9">Belongs to the pannexin family.</text>
</comment>
<dbReference type="EMBL" id="CAJFCJ010000031">
    <property type="protein sequence ID" value="CAD5126052.1"/>
    <property type="molecule type" value="Genomic_DNA"/>
</dbReference>